<keyword evidence="1" id="KW-0614">Plasmid</keyword>
<proteinExistence type="predicted"/>
<evidence type="ECO:0000313" key="2">
    <source>
        <dbReference type="Proteomes" id="UP000007100"/>
    </source>
</evidence>
<keyword evidence="2" id="KW-1185">Reference proteome</keyword>
<evidence type="ECO:0000313" key="1">
    <source>
        <dbReference type="EMBL" id="BAJ82995.1"/>
    </source>
</evidence>
<sequence length="117" mass="13382">MNPARLTEIPVVFYRTAGGAEPVLDWLRRLPAEDRRIIGTDLATVQFGWPIGMPLCRSLGRGLWEVRSSLPSRRIARVLFFIEDDRIGVVHGLIKKTQKTPADDLDLARRRMKEMQV</sequence>
<reference evidence="1 2" key="1">
    <citation type="submission" date="2010-12" db="EMBL/GenBank/DDBJ databases">
        <title>Whole genome sequence of Acidiphilium multivorum AIU301.</title>
        <authorList>
            <person name="Narita-Yamada S."/>
            <person name="Nakamura S."/>
            <person name="Ito N."/>
            <person name="Takarada H."/>
            <person name="Katano Y."/>
            <person name="Nakazawa H."/>
            <person name="Hosoyama A."/>
            <person name="Yamada R."/>
            <person name="Fujita N."/>
        </authorList>
    </citation>
    <scope>NUCLEOTIDE SEQUENCE [LARGE SCALE GENOMIC DNA]</scope>
    <source>
        <strain evidence="2">DSM 11245 / JCM 8867 / AIU301</strain>
        <plasmid evidence="1 2">pACMV1</plasmid>
    </source>
</reference>
<geneLocation type="plasmid" evidence="1 2">
    <name>pACMV1</name>
</geneLocation>
<dbReference type="Proteomes" id="UP000007100">
    <property type="component" value="Plasmid pACMV1"/>
</dbReference>
<dbReference type="KEGG" id="amv:ACMV_P1_01990"/>
<dbReference type="EMBL" id="AP012036">
    <property type="protein sequence ID" value="BAJ82995.1"/>
    <property type="molecule type" value="Genomic_DNA"/>
</dbReference>
<accession>F0J7C8</accession>
<dbReference type="Pfam" id="PF05973">
    <property type="entry name" value="Gp49"/>
    <property type="match status" value="1"/>
</dbReference>
<dbReference type="RefSeq" id="WP_013635010.1">
    <property type="nucleotide sequence ID" value="NC_015178.1"/>
</dbReference>
<gene>
    <name evidence="1" type="ordered locus">ACMV_P1_01990</name>
</gene>
<dbReference type="InterPro" id="IPR009241">
    <property type="entry name" value="HigB-like"/>
</dbReference>
<dbReference type="OrthoDB" id="3233388at2"/>
<dbReference type="HOGENOM" id="CLU_122734_2_0_5"/>
<dbReference type="AlphaFoldDB" id="F0J7C8"/>
<name>F0J7C8_ACIMA</name>
<organism evidence="1 2">
    <name type="scientific">Acidiphilium multivorum (strain DSM 11245 / JCM 8867 / NBRC 100883 / AIU 301)</name>
    <dbReference type="NCBI Taxonomy" id="926570"/>
    <lineage>
        <taxon>Bacteria</taxon>
        <taxon>Pseudomonadati</taxon>
        <taxon>Pseudomonadota</taxon>
        <taxon>Alphaproteobacteria</taxon>
        <taxon>Acetobacterales</taxon>
        <taxon>Acidocellaceae</taxon>
        <taxon>Acidiphilium</taxon>
    </lineage>
</organism>
<protein>
    <submittedName>
        <fullName evidence="1">Uncharacterized protein</fullName>
    </submittedName>
</protein>